<organism evidence="17 19">
    <name type="scientific">Paraburkholderia elongata</name>
    <dbReference type="NCBI Taxonomy" id="2675747"/>
    <lineage>
        <taxon>Bacteria</taxon>
        <taxon>Pseudomonadati</taxon>
        <taxon>Pseudomonadota</taxon>
        <taxon>Betaproteobacteria</taxon>
        <taxon>Burkholderiales</taxon>
        <taxon>Burkholderiaceae</taxon>
        <taxon>Paraburkholderia</taxon>
    </lineage>
</organism>
<keyword evidence="6" id="KW-0560">Oxidoreductase</keyword>
<feature type="domain" description="4Fe-4S ferredoxin-type" evidence="16">
    <location>
        <begin position="188"/>
        <end position="217"/>
    </location>
</feature>
<dbReference type="InterPro" id="IPR007867">
    <property type="entry name" value="GMC_OxRtase_C"/>
</dbReference>
<keyword evidence="8" id="KW-1207">Sterol metabolism</keyword>
<comment type="similarity">
    <text evidence="2">Belongs to the GMC oxidoreductase family.</text>
</comment>
<evidence type="ECO:0000313" key="17">
    <source>
        <dbReference type="EMBL" id="NPT58191.1"/>
    </source>
</evidence>
<dbReference type="PROSITE" id="PS51379">
    <property type="entry name" value="4FE4S_FER_2"/>
    <property type="match status" value="1"/>
</dbReference>
<keyword evidence="4" id="KW-0285">Flavoprotein</keyword>
<dbReference type="EMBL" id="WOEZ01000150">
    <property type="protein sequence ID" value="NPT58191.1"/>
    <property type="molecule type" value="Genomic_DNA"/>
</dbReference>
<dbReference type="Gene3D" id="3.40.50.1820">
    <property type="entry name" value="alpha/beta hydrolase"/>
    <property type="match status" value="1"/>
</dbReference>
<dbReference type="InterPro" id="IPR052542">
    <property type="entry name" value="Cholesterol_Oxidase"/>
</dbReference>
<comment type="caution">
    <text evidence="17">The sequence shown here is derived from an EMBL/GenBank/DDBJ whole genome shotgun (WGS) entry which is preliminary data.</text>
</comment>
<dbReference type="Proteomes" id="UP000655523">
    <property type="component" value="Unassembled WGS sequence"/>
</dbReference>
<dbReference type="InterPro" id="IPR017896">
    <property type="entry name" value="4Fe4S_Fe-S-bd"/>
</dbReference>
<evidence type="ECO:0000259" key="16">
    <source>
        <dbReference type="PROSITE" id="PS51379"/>
    </source>
</evidence>
<accession>A0A972NR97</accession>
<evidence type="ECO:0000256" key="4">
    <source>
        <dbReference type="ARBA" id="ARBA00022630"/>
    </source>
</evidence>
<evidence type="ECO:0000313" key="18">
    <source>
        <dbReference type="EMBL" id="NPT62121.1"/>
    </source>
</evidence>
<dbReference type="InterPro" id="IPR036188">
    <property type="entry name" value="FAD/NAD-bd_sf"/>
</dbReference>
<evidence type="ECO:0000313" key="19">
    <source>
        <dbReference type="Proteomes" id="UP000655523"/>
    </source>
</evidence>
<keyword evidence="10" id="KW-0413">Isomerase</keyword>
<evidence type="ECO:0000256" key="10">
    <source>
        <dbReference type="ARBA" id="ARBA00023235"/>
    </source>
</evidence>
<evidence type="ECO:0000256" key="11">
    <source>
        <dbReference type="ARBA" id="ARBA00038856"/>
    </source>
</evidence>
<comment type="cofactor">
    <cofactor evidence="1">
        <name>FAD</name>
        <dbReference type="ChEBI" id="CHEBI:57692"/>
    </cofactor>
</comment>
<comment type="pathway">
    <text evidence="12">Steroid metabolism; cholesterol degradation.</text>
</comment>
<dbReference type="InterPro" id="IPR000172">
    <property type="entry name" value="GMC_OxRdtase_N"/>
</dbReference>
<dbReference type="PANTHER" id="PTHR47470:SF1">
    <property type="entry name" value="FAD-DEPENDENT OXIDOREDUCTASE 2 FAD BINDING DOMAIN-CONTAINING PROTEIN"/>
    <property type="match status" value="1"/>
</dbReference>
<evidence type="ECO:0000256" key="14">
    <source>
        <dbReference type="ARBA" id="ARBA00049744"/>
    </source>
</evidence>
<name>A0A972NR97_9BURK</name>
<keyword evidence="19" id="KW-1185">Reference proteome</keyword>
<dbReference type="GO" id="GO:0008203">
    <property type="term" value="P:cholesterol metabolic process"/>
    <property type="evidence" value="ECO:0007669"/>
    <property type="project" value="UniProtKB-KW"/>
</dbReference>
<dbReference type="SUPFAM" id="SSF51905">
    <property type="entry name" value="FAD/NAD(P)-binding domain"/>
    <property type="match status" value="1"/>
</dbReference>
<keyword evidence="3" id="KW-0153">Cholesterol metabolism</keyword>
<dbReference type="Pfam" id="PF05199">
    <property type="entry name" value="GMC_oxred_C"/>
    <property type="match status" value="1"/>
</dbReference>
<evidence type="ECO:0000256" key="3">
    <source>
        <dbReference type="ARBA" id="ARBA00022548"/>
    </source>
</evidence>
<evidence type="ECO:0000256" key="7">
    <source>
        <dbReference type="ARBA" id="ARBA00023098"/>
    </source>
</evidence>
<dbReference type="Gene3D" id="3.50.50.60">
    <property type="entry name" value="FAD/NAD(P)-binding domain"/>
    <property type="match status" value="3"/>
</dbReference>
<keyword evidence="7" id="KW-0443">Lipid metabolism</keyword>
<dbReference type="EMBL" id="WOEZ01000301">
    <property type="protein sequence ID" value="NPT62121.1"/>
    <property type="molecule type" value="Genomic_DNA"/>
</dbReference>
<dbReference type="InterPro" id="IPR000073">
    <property type="entry name" value="AB_hydrolase_1"/>
</dbReference>
<evidence type="ECO:0000256" key="2">
    <source>
        <dbReference type="ARBA" id="ARBA00010790"/>
    </source>
</evidence>
<dbReference type="Pfam" id="PF00732">
    <property type="entry name" value="GMC_oxred_N"/>
    <property type="match status" value="1"/>
</dbReference>
<evidence type="ECO:0000256" key="9">
    <source>
        <dbReference type="ARBA" id="ARBA00023221"/>
    </source>
</evidence>
<protein>
    <recommendedName>
        <fullName evidence="14">Cholesterol oxidase</fullName>
        <ecNumber evidence="13">1.1.3.6</ecNumber>
        <ecNumber evidence="11">5.3.3.1</ecNumber>
    </recommendedName>
    <alternativeName>
        <fullName evidence="15">Cholesterol isomerase</fullName>
    </alternativeName>
</protein>
<dbReference type="EC" id="5.3.3.1" evidence="11"/>
<dbReference type="GO" id="GO:0004769">
    <property type="term" value="F:steroid Delta-isomerase activity"/>
    <property type="evidence" value="ECO:0007669"/>
    <property type="project" value="UniProtKB-EC"/>
</dbReference>
<dbReference type="GO" id="GO:0016995">
    <property type="term" value="F:cholesterol oxidase activity"/>
    <property type="evidence" value="ECO:0007669"/>
    <property type="project" value="UniProtKB-EC"/>
</dbReference>
<evidence type="ECO:0000256" key="13">
    <source>
        <dbReference type="ARBA" id="ARBA00049723"/>
    </source>
</evidence>
<evidence type="ECO:0000256" key="15">
    <source>
        <dbReference type="ARBA" id="ARBA00049778"/>
    </source>
</evidence>
<sequence length="1134" mass="123581">MNRLSSAIKAKEQHYEVVVVGSGYGGAIAASRMARAKRKVCLLERGREYMAGDFPATKGDGLKEIQYNLDAMRVDSPLALIEIHVNEQMNAVVGCGLGGTSLINANVALHPDTRLWTDSRWPAAIQADKAGIEAGYARAIAMLQPSPVPADFGPLPKLEALSESAHTLGMDKSFYRPPVTVTFKDGLNAAGVEQNRCIGCGDCNSGCNHGAKNSTHMNYLPDAVAHGAQIFTGVDVHSVERDDENNTWRIYYQLIDIGREIYCADELFMTADHVILSAGTIGSTAILLRSRQAGRLTVSDQLGKRFTGNGDVLAFGFNTDREINGVGWGKHDHGEIPKVGPTITGIIDHRDTPDVKDGFVIEEGSFAAPIGEAMMGLLSAATPAEGVEEAGPEGEHALRAAERLLAGAADPYRGAMHNTQTYLVMAHDDEAGQIVVENGRPRIEWDDPSKQPIFKTVNDTLEQATQALSGVFIRNPLTTELFKDRLVTVHPLGGCAMADDAQHGVVDHAGRVYSGTTGKEVHPGLYVMDGAVMPMSLGVNPLLTISAFAERNCVQIAASNGWKIDYTAAGTAAAPPTEKIGLRFTETMVGSYTPVAPEGSAEVPMSFTLTVDSSDLEAMLASPEHEATMVGTLRCPALSREPMTIEDGRFNLFVIDETHVDRRNMVYRMTLDSVEGKRFGFVGRKIITRTSPLELWKQTNTLYVQIRDSTTDDAPVLGHATLIITPENFLKQQTTTGVTNAPDMAARIAWTLKFGKFFADVLLIEYGGVFAPLEYFDPKAPARERRPLRAPTPQASYFQTPDGKTLRLTRYQGGNKGPVLLIHGSGVSSRIFSTDLIETNLVEFLCAAQYDVWLIDLRVSIDLPSAPEQTTADAVAEYDIPCAVAKVRELAHADTIQVVAHCLGALAFTMSLLSGLEGVRSVVLSQVSAHPIPALLGRIKAGLHVPQMLEHLGVEDLSVLTEHEKWPKNLLDEALRLYPVEQDDECSNAICHRATFLYGPVYEHTQLNETLHENLQELFGVHDIRLFEHLSLMVRAGHVLRADGADVYLPNLKGMKLPIAFIHGAKNRCYLPKSTLTTFQMLVDAYGPKHYEHHLIDGYGHIDCIFGKNAAVDVYPTIRAHLDNHQPQGPVAFP</sequence>
<dbReference type="Pfam" id="PF12697">
    <property type="entry name" value="Abhydrolase_6"/>
    <property type="match status" value="1"/>
</dbReference>
<reference evidence="17 19" key="1">
    <citation type="submission" date="2019-11" db="EMBL/GenBank/DDBJ databases">
        <title>Metabolism of dissolved organic matter in forest soils.</title>
        <authorList>
            <person name="Cyle K.T."/>
            <person name="Wilhelm R.C."/>
            <person name="Martinez C.E."/>
        </authorList>
    </citation>
    <scope>NUCLEOTIDE SEQUENCE [LARGE SCALE GENOMIC DNA]</scope>
    <source>
        <strain evidence="17 19">5N</strain>
    </source>
</reference>
<dbReference type="EC" id="1.1.3.6" evidence="13"/>
<evidence type="ECO:0000256" key="12">
    <source>
        <dbReference type="ARBA" id="ARBA00049645"/>
    </source>
</evidence>
<evidence type="ECO:0000256" key="5">
    <source>
        <dbReference type="ARBA" id="ARBA00022827"/>
    </source>
</evidence>
<evidence type="ECO:0000256" key="6">
    <source>
        <dbReference type="ARBA" id="ARBA00023002"/>
    </source>
</evidence>
<dbReference type="GO" id="GO:0050660">
    <property type="term" value="F:flavin adenine dinucleotide binding"/>
    <property type="evidence" value="ECO:0007669"/>
    <property type="project" value="InterPro"/>
</dbReference>
<evidence type="ECO:0000256" key="1">
    <source>
        <dbReference type="ARBA" id="ARBA00001974"/>
    </source>
</evidence>
<proteinExistence type="inferred from homology"/>
<keyword evidence="5" id="KW-0274">FAD</keyword>
<dbReference type="InterPro" id="IPR029058">
    <property type="entry name" value="AB_hydrolase_fold"/>
</dbReference>
<dbReference type="RefSeq" id="WP_172170445.1">
    <property type="nucleotide sequence ID" value="NZ_WOEZ01000150.1"/>
</dbReference>
<dbReference type="AlphaFoldDB" id="A0A972NR97"/>
<gene>
    <name evidence="17" type="ORF">GNZ13_27385</name>
    <name evidence="18" type="ORF">GNZ13_48340</name>
</gene>
<evidence type="ECO:0000256" key="8">
    <source>
        <dbReference type="ARBA" id="ARBA00023166"/>
    </source>
</evidence>
<keyword evidence="9" id="KW-0753">Steroid metabolism</keyword>
<dbReference type="PANTHER" id="PTHR47470">
    <property type="entry name" value="CHOLESTEROL OXIDASE"/>
    <property type="match status" value="1"/>
</dbReference>
<dbReference type="SUPFAM" id="SSF53474">
    <property type="entry name" value="alpha/beta-Hydrolases"/>
    <property type="match status" value="1"/>
</dbReference>